<proteinExistence type="predicted"/>
<protein>
    <submittedName>
        <fullName evidence="4">Glycosyltransferase family 1 protein</fullName>
    </submittedName>
</protein>
<comment type="caution">
    <text evidence="4">The sequence shown here is derived from an EMBL/GenBank/DDBJ whole genome shotgun (WGS) entry which is preliminary data.</text>
</comment>
<feature type="domain" description="Glycosyltransferase subfamily 4-like N-terminal" evidence="3">
    <location>
        <begin position="15"/>
        <end position="187"/>
    </location>
</feature>
<reference evidence="4 5" key="1">
    <citation type="submission" date="2018-05" db="EMBL/GenBank/DDBJ databases">
        <title>Draft genome of Methanospirillum lacunae Ki8-1.</title>
        <authorList>
            <person name="Dueholm M.S."/>
            <person name="Nielsen P.H."/>
            <person name="Bakmann L.F."/>
            <person name="Otzen D.E."/>
        </authorList>
    </citation>
    <scope>NUCLEOTIDE SEQUENCE [LARGE SCALE GENOMIC DNA]</scope>
    <source>
        <strain evidence="4 5">Ki8-1</strain>
    </source>
</reference>
<evidence type="ECO:0000256" key="1">
    <source>
        <dbReference type="SAM" id="Phobius"/>
    </source>
</evidence>
<feature type="domain" description="Glycosyl transferase family 1" evidence="2">
    <location>
        <begin position="197"/>
        <end position="347"/>
    </location>
</feature>
<evidence type="ECO:0000313" key="5">
    <source>
        <dbReference type="Proteomes" id="UP000245657"/>
    </source>
</evidence>
<dbReference type="Gene3D" id="3.40.50.2000">
    <property type="entry name" value="Glycogen Phosphorylase B"/>
    <property type="match status" value="2"/>
</dbReference>
<dbReference type="PANTHER" id="PTHR12526">
    <property type="entry name" value="GLYCOSYLTRANSFERASE"/>
    <property type="match status" value="1"/>
</dbReference>
<dbReference type="GO" id="GO:0016757">
    <property type="term" value="F:glycosyltransferase activity"/>
    <property type="evidence" value="ECO:0007669"/>
    <property type="project" value="InterPro"/>
</dbReference>
<sequence>MKIGYIYDVIYPETIGGVEKRIHELGVRLAARGHEVHLYGMKYWSGPDVIEREGMILHGVCPAMGLYTEGRRSILQAIRYTFGLATHLARSDIEIFDCQNFPYFPAILLSLFCLVKKRCLVITWHEFWGRYWFLYMGFCGVAGLLIERAALQMSPRIISVSSLTASQVKKTGYGGDVVLIPNGIDVAAITAVHPAAERSDLIFVGRFIPEKHPELVVEAVRLLISDFPSIHAIIIGDGPDYDIIQTKIQKYGLTAHITCPGFIAEHEHVLSLMKSSRIFVLPSEREGFGIAALEAMACGLSLVTVNHPRNAASAHVLPDLGYLSAMTPEDIASGIRYCLENRPDSVASNHYATAHDWDQITHDLEQYYRTIVTGVCQKKTPDHRCSAIFDIFKKAEI</sequence>
<keyword evidence="5" id="KW-1185">Reference proteome</keyword>
<evidence type="ECO:0000259" key="3">
    <source>
        <dbReference type="Pfam" id="PF13439"/>
    </source>
</evidence>
<dbReference type="EMBL" id="QGMY01000001">
    <property type="protein sequence ID" value="PWR74693.1"/>
    <property type="molecule type" value="Genomic_DNA"/>
</dbReference>
<dbReference type="Proteomes" id="UP000245657">
    <property type="component" value="Unassembled WGS sequence"/>
</dbReference>
<gene>
    <name evidence="4" type="ORF">DK846_00115</name>
</gene>
<dbReference type="SUPFAM" id="SSF53756">
    <property type="entry name" value="UDP-Glycosyltransferase/glycogen phosphorylase"/>
    <property type="match status" value="1"/>
</dbReference>
<dbReference type="AlphaFoldDB" id="A0A2V2NH85"/>
<name>A0A2V2NH85_9EURY</name>
<keyword evidence="1" id="KW-0812">Transmembrane</keyword>
<dbReference type="InterPro" id="IPR028098">
    <property type="entry name" value="Glyco_trans_4-like_N"/>
</dbReference>
<accession>A0A2V2NH85</accession>
<dbReference type="OrthoDB" id="132546at2157"/>
<dbReference type="Pfam" id="PF00534">
    <property type="entry name" value="Glycos_transf_1"/>
    <property type="match status" value="1"/>
</dbReference>
<keyword evidence="1" id="KW-1133">Transmembrane helix</keyword>
<dbReference type="Pfam" id="PF13439">
    <property type="entry name" value="Glyco_transf_4"/>
    <property type="match status" value="1"/>
</dbReference>
<dbReference type="PANTHER" id="PTHR12526:SF630">
    <property type="entry name" value="GLYCOSYLTRANSFERASE"/>
    <property type="match status" value="1"/>
</dbReference>
<feature type="transmembrane region" description="Helical" evidence="1">
    <location>
        <begin position="127"/>
        <end position="146"/>
    </location>
</feature>
<organism evidence="4 5">
    <name type="scientific">Methanospirillum lacunae</name>
    <dbReference type="NCBI Taxonomy" id="668570"/>
    <lineage>
        <taxon>Archaea</taxon>
        <taxon>Methanobacteriati</taxon>
        <taxon>Methanobacteriota</taxon>
        <taxon>Stenosarchaea group</taxon>
        <taxon>Methanomicrobia</taxon>
        <taxon>Methanomicrobiales</taxon>
        <taxon>Methanospirillaceae</taxon>
        <taxon>Methanospirillum</taxon>
    </lineage>
</organism>
<keyword evidence="1" id="KW-0472">Membrane</keyword>
<dbReference type="RefSeq" id="WP_109966893.1">
    <property type="nucleotide sequence ID" value="NZ_CP176093.1"/>
</dbReference>
<keyword evidence="4" id="KW-0808">Transferase</keyword>
<evidence type="ECO:0000313" key="4">
    <source>
        <dbReference type="EMBL" id="PWR74693.1"/>
    </source>
</evidence>
<dbReference type="GeneID" id="97548881"/>
<evidence type="ECO:0000259" key="2">
    <source>
        <dbReference type="Pfam" id="PF00534"/>
    </source>
</evidence>
<dbReference type="CDD" id="cd03801">
    <property type="entry name" value="GT4_PimA-like"/>
    <property type="match status" value="1"/>
</dbReference>
<dbReference type="InterPro" id="IPR001296">
    <property type="entry name" value="Glyco_trans_1"/>
</dbReference>